<dbReference type="EMBL" id="FRAC01000063">
    <property type="protein sequence ID" value="SHL82383.1"/>
    <property type="molecule type" value="Genomic_DNA"/>
</dbReference>
<dbReference type="Gene3D" id="3.30.460.10">
    <property type="entry name" value="Beta Polymerase, domain 2"/>
    <property type="match status" value="1"/>
</dbReference>
<evidence type="ECO:0000313" key="2">
    <source>
        <dbReference type="EMBL" id="SHL82383.1"/>
    </source>
</evidence>
<proteinExistence type="predicted"/>
<accession>A0A1M7DSM2</accession>
<gene>
    <name evidence="2" type="ORF">SAMN02745136_05770</name>
</gene>
<evidence type="ECO:0000259" key="1">
    <source>
        <dbReference type="Pfam" id="PF13228"/>
    </source>
</evidence>
<reference evidence="2 3" key="1">
    <citation type="submission" date="2016-11" db="EMBL/GenBank/DDBJ databases">
        <authorList>
            <person name="Jaros S."/>
            <person name="Januszkiewicz K."/>
            <person name="Wedrychowicz H."/>
        </authorList>
    </citation>
    <scope>NUCLEOTIDE SEQUENCE [LARGE SCALE GENOMIC DNA]</scope>
    <source>
        <strain evidence="2 3">DSM 15929</strain>
    </source>
</reference>
<organism evidence="2 3">
    <name type="scientific">Anaerocolumna jejuensis DSM 15929</name>
    <dbReference type="NCBI Taxonomy" id="1121322"/>
    <lineage>
        <taxon>Bacteria</taxon>
        <taxon>Bacillati</taxon>
        <taxon>Bacillota</taxon>
        <taxon>Clostridia</taxon>
        <taxon>Lachnospirales</taxon>
        <taxon>Lachnospiraceae</taxon>
        <taxon>Anaerocolumna</taxon>
    </lineage>
</organism>
<feature type="domain" description="DUF4037" evidence="1">
    <location>
        <begin position="119"/>
        <end position="208"/>
    </location>
</feature>
<name>A0A1M7DSM2_9FIRM</name>
<dbReference type="InterPro" id="IPR025117">
    <property type="entry name" value="DUF4037"/>
</dbReference>
<dbReference type="InterPro" id="IPR043519">
    <property type="entry name" value="NT_sf"/>
</dbReference>
<dbReference type="RefSeq" id="WP_073280624.1">
    <property type="nucleotide sequence ID" value="NZ_FRAC01000063.1"/>
</dbReference>
<dbReference type="SUPFAM" id="SSF81301">
    <property type="entry name" value="Nucleotidyltransferase"/>
    <property type="match status" value="1"/>
</dbReference>
<protein>
    <recommendedName>
        <fullName evidence="1">DUF4037 domain-containing protein</fullName>
    </recommendedName>
</protein>
<keyword evidence="3" id="KW-1185">Reference proteome</keyword>
<sequence length="280" mass="33312">MTQADYVRIGKEHFIEVILPRIKAISSQVADNILVFVEGSVAYGFCDQNSDVDMDFFIDIDISAELRNQITDIFFGDTYWKELVRVSYEFGGEYWKIKHIINNDMDRFWKEFNPYAVNNLAQAIAVWDPKNLLPKIQERVDFYPEDMKKSIIRGLWVTINDSGVYNFKEALNRNKKSEARIYLYRAIEAMLRLPYILNNLYYPPTKWLSKGLHHLDNDFGILKMLEEIEENNNLLDIYDLFMEVYRNIQQYMNDKNTIEKESVENYPNIFTKPFFIFNTF</sequence>
<dbReference type="Pfam" id="PF13228">
    <property type="entry name" value="DUF4037"/>
    <property type="match status" value="1"/>
</dbReference>
<dbReference type="AlphaFoldDB" id="A0A1M7DSM2"/>
<dbReference type="Proteomes" id="UP000184386">
    <property type="component" value="Unassembled WGS sequence"/>
</dbReference>
<evidence type="ECO:0000313" key="3">
    <source>
        <dbReference type="Proteomes" id="UP000184386"/>
    </source>
</evidence>